<evidence type="ECO:0000256" key="2">
    <source>
        <dbReference type="SAM" id="MobiDB-lite"/>
    </source>
</evidence>
<feature type="compositionally biased region" description="Basic and acidic residues" evidence="2">
    <location>
        <begin position="54"/>
        <end position="68"/>
    </location>
</feature>
<feature type="region of interest" description="Disordered" evidence="2">
    <location>
        <begin position="1"/>
        <end position="71"/>
    </location>
</feature>
<proteinExistence type="predicted"/>
<sequence>MSGYAQQLPDSNTSSENDDNATFCDDVSLEHRIKRTLGHSPNPWRAQSATDGPVDEKSPTKREIEEGQHHRHYPITGVQEQFPDPSGLFQQVGDIGIGGQTAFAQKLEQHDVGRNPRKQEQAAEPIGSIPLLGGQERTELTQNATKLQENSEASIGSINAIDSSQMMRDFHAALQQIEALQAILDAQGLLPTTKAGQQGIQDPHDNSTQTPRGHQMSSGGINSKRPGSEHRINTGSTVLEEPANPKSNNQSPGNNGNNTPLDSPLVQQQQQQQQIRQVTSELNQTKQALLSRDREVKRLRQELEQTKIEKLAQAKEIRRLGMELQEWRGLAGAPRAAAHNSDAAASPTHDATIVDRLTRIRDAADRASLVKDHHREIVRLKGKHEAAIQKLNSQHEERLQNSLQSTKTILSQKHKEILEGLQEAFDRNMTNMETRHGEEIERLKKEIQQGATLSDELLEASLSKINSGNQLLASEMAKNGELKATIKQLEQQLVCDKAELSDVHADQMESMKKDWEEQRNVMLDTMQQEFNDFFQQKRTGSPHSPTVFRFSAAAAGEPANDSLLEMREIPHSSSNSSPKLPSAYTGMDQELLETEALVHGLLGNVS</sequence>
<dbReference type="Proteomes" id="UP001153069">
    <property type="component" value="Unassembled WGS sequence"/>
</dbReference>
<dbReference type="AlphaFoldDB" id="A0A9N8H3R9"/>
<name>A0A9N8H3R9_9STRA</name>
<keyword evidence="1" id="KW-0175">Coiled coil</keyword>
<gene>
    <name evidence="3" type="ORF">SEMRO_94_G049000.1</name>
</gene>
<organism evidence="3 4">
    <name type="scientific">Seminavis robusta</name>
    <dbReference type="NCBI Taxonomy" id="568900"/>
    <lineage>
        <taxon>Eukaryota</taxon>
        <taxon>Sar</taxon>
        <taxon>Stramenopiles</taxon>
        <taxon>Ochrophyta</taxon>
        <taxon>Bacillariophyta</taxon>
        <taxon>Bacillariophyceae</taxon>
        <taxon>Bacillariophycidae</taxon>
        <taxon>Naviculales</taxon>
        <taxon>Naviculaceae</taxon>
        <taxon>Seminavis</taxon>
    </lineage>
</organism>
<feature type="compositionally biased region" description="Polar residues" evidence="2">
    <location>
        <begin position="1"/>
        <end position="15"/>
    </location>
</feature>
<comment type="caution">
    <text evidence="3">The sequence shown here is derived from an EMBL/GenBank/DDBJ whole genome shotgun (WGS) entry which is preliminary data.</text>
</comment>
<evidence type="ECO:0000313" key="3">
    <source>
        <dbReference type="EMBL" id="CAB9500888.1"/>
    </source>
</evidence>
<feature type="coiled-coil region" evidence="1">
    <location>
        <begin position="472"/>
        <end position="499"/>
    </location>
</feature>
<feature type="compositionally biased region" description="Low complexity" evidence="2">
    <location>
        <begin position="244"/>
        <end position="258"/>
    </location>
</feature>
<evidence type="ECO:0000313" key="4">
    <source>
        <dbReference type="Proteomes" id="UP001153069"/>
    </source>
</evidence>
<feature type="compositionally biased region" description="Polar residues" evidence="2">
    <location>
        <begin position="194"/>
        <end position="221"/>
    </location>
</feature>
<dbReference type="EMBL" id="CAICTM010000093">
    <property type="protein sequence ID" value="CAB9500888.1"/>
    <property type="molecule type" value="Genomic_DNA"/>
</dbReference>
<dbReference type="OrthoDB" id="57219at2759"/>
<keyword evidence="4" id="KW-1185">Reference proteome</keyword>
<reference evidence="3" key="1">
    <citation type="submission" date="2020-06" db="EMBL/GenBank/DDBJ databases">
        <authorList>
            <consortium name="Plant Systems Biology data submission"/>
        </authorList>
    </citation>
    <scope>NUCLEOTIDE SEQUENCE</scope>
    <source>
        <strain evidence="3">D6</strain>
    </source>
</reference>
<evidence type="ECO:0000256" key="1">
    <source>
        <dbReference type="SAM" id="Coils"/>
    </source>
</evidence>
<protein>
    <submittedName>
        <fullName evidence="3">Uncharacterized protein</fullName>
    </submittedName>
</protein>
<accession>A0A9N8H3R9</accession>
<feature type="region of interest" description="Disordered" evidence="2">
    <location>
        <begin position="115"/>
        <end position="135"/>
    </location>
</feature>
<feature type="region of interest" description="Disordered" evidence="2">
    <location>
        <begin position="194"/>
        <end position="272"/>
    </location>
</feature>